<organism evidence="1 2">
    <name type="scientific">Brassica cretica</name>
    <name type="common">Mustard</name>
    <dbReference type="NCBI Taxonomy" id="69181"/>
    <lineage>
        <taxon>Eukaryota</taxon>
        <taxon>Viridiplantae</taxon>
        <taxon>Streptophyta</taxon>
        <taxon>Embryophyta</taxon>
        <taxon>Tracheophyta</taxon>
        <taxon>Spermatophyta</taxon>
        <taxon>Magnoliopsida</taxon>
        <taxon>eudicotyledons</taxon>
        <taxon>Gunneridae</taxon>
        <taxon>Pentapetalae</taxon>
        <taxon>rosids</taxon>
        <taxon>malvids</taxon>
        <taxon>Brassicales</taxon>
        <taxon>Brassicaceae</taxon>
        <taxon>Brassiceae</taxon>
        <taxon>Brassica</taxon>
    </lineage>
</organism>
<sequence length="120" mass="13801">MYDHGNRREKKEKRRSRMLCSLLPNLDEFLAEEDASFSDDDVSVSDFDEEAGIGNKDDYIQTEDADALEANNENQNKYELCSGMEFSSDESVHISETEYYDIINRLVSGPQRYSSLILKV</sequence>
<dbReference type="EMBL" id="QGKV02000832">
    <property type="protein sequence ID" value="KAF3548600.1"/>
    <property type="molecule type" value="Genomic_DNA"/>
</dbReference>
<proteinExistence type="predicted"/>
<reference evidence="1 2" key="1">
    <citation type="journal article" date="2020" name="BMC Genomics">
        <title>Intraspecific diversification of the crop wild relative Brassica cretica Lam. using demographic model selection.</title>
        <authorList>
            <person name="Kioukis A."/>
            <person name="Michalopoulou V.A."/>
            <person name="Briers L."/>
            <person name="Pirintsos S."/>
            <person name="Studholme D.J."/>
            <person name="Pavlidis P."/>
            <person name="Sarris P.F."/>
        </authorList>
    </citation>
    <scope>NUCLEOTIDE SEQUENCE [LARGE SCALE GENOMIC DNA]</scope>
    <source>
        <strain evidence="2">cv. PFS-1207/04</strain>
    </source>
</reference>
<evidence type="ECO:0000313" key="1">
    <source>
        <dbReference type="EMBL" id="KAF3548600.1"/>
    </source>
</evidence>
<gene>
    <name evidence="1" type="ORF">DY000_02009558</name>
</gene>
<name>A0ABQ7C9C0_BRACR</name>
<protein>
    <submittedName>
        <fullName evidence="1">Uncharacterized protein</fullName>
    </submittedName>
</protein>
<evidence type="ECO:0000313" key="2">
    <source>
        <dbReference type="Proteomes" id="UP000266723"/>
    </source>
</evidence>
<comment type="caution">
    <text evidence="1">The sequence shown here is derived from an EMBL/GenBank/DDBJ whole genome shotgun (WGS) entry which is preliminary data.</text>
</comment>
<accession>A0ABQ7C9C0</accession>
<dbReference type="Proteomes" id="UP000266723">
    <property type="component" value="Unassembled WGS sequence"/>
</dbReference>
<keyword evidence="2" id="KW-1185">Reference proteome</keyword>